<dbReference type="Pfam" id="PF04055">
    <property type="entry name" value="Radical_SAM"/>
    <property type="match status" value="1"/>
</dbReference>
<dbReference type="Gene3D" id="3.20.20.70">
    <property type="entry name" value="Aldolase class I"/>
    <property type="match status" value="2"/>
</dbReference>
<proteinExistence type="predicted"/>
<evidence type="ECO:0000259" key="6">
    <source>
        <dbReference type="Pfam" id="PF13186"/>
    </source>
</evidence>
<dbReference type="SFLD" id="SFLDG01067">
    <property type="entry name" value="SPASM/twitch_domain_containing"/>
    <property type="match status" value="1"/>
</dbReference>
<keyword evidence="1" id="KW-0949">S-adenosyl-L-methionine</keyword>
<keyword evidence="8" id="KW-1185">Reference proteome</keyword>
<name>A0ABV6YSX9_UNCC1</name>
<evidence type="ECO:0000259" key="5">
    <source>
        <dbReference type="Pfam" id="PF04055"/>
    </source>
</evidence>
<evidence type="ECO:0000256" key="3">
    <source>
        <dbReference type="ARBA" id="ARBA00023004"/>
    </source>
</evidence>
<evidence type="ECO:0000256" key="4">
    <source>
        <dbReference type="ARBA" id="ARBA00023014"/>
    </source>
</evidence>
<dbReference type="PANTHER" id="PTHR11228">
    <property type="entry name" value="RADICAL SAM DOMAIN PROTEIN"/>
    <property type="match status" value="1"/>
</dbReference>
<dbReference type="Pfam" id="PF13186">
    <property type="entry name" value="SPASM"/>
    <property type="match status" value="1"/>
</dbReference>
<dbReference type="NCBIfam" id="NF033640">
    <property type="entry name" value="N_Twi_rSAM"/>
    <property type="match status" value="1"/>
</dbReference>
<evidence type="ECO:0000313" key="7">
    <source>
        <dbReference type="EMBL" id="MFC1849287.1"/>
    </source>
</evidence>
<dbReference type="CDD" id="cd01335">
    <property type="entry name" value="Radical_SAM"/>
    <property type="match status" value="1"/>
</dbReference>
<organism evidence="7 8">
    <name type="scientific">candidate division CSSED10-310 bacterium</name>
    <dbReference type="NCBI Taxonomy" id="2855610"/>
    <lineage>
        <taxon>Bacteria</taxon>
        <taxon>Bacteria division CSSED10-310</taxon>
    </lineage>
</organism>
<gene>
    <name evidence="7" type="ORF">ACFL27_03665</name>
</gene>
<evidence type="ECO:0000313" key="8">
    <source>
        <dbReference type="Proteomes" id="UP001594351"/>
    </source>
</evidence>
<dbReference type="InterPro" id="IPR058240">
    <property type="entry name" value="rSAM_sf"/>
</dbReference>
<dbReference type="SFLD" id="SFLDS00029">
    <property type="entry name" value="Radical_SAM"/>
    <property type="match status" value="1"/>
</dbReference>
<dbReference type="InterPro" id="IPR050377">
    <property type="entry name" value="Radical_SAM_PqqE_MftC-like"/>
</dbReference>
<dbReference type="InterPro" id="IPR013785">
    <property type="entry name" value="Aldolase_TIM"/>
</dbReference>
<keyword evidence="3" id="KW-0408">Iron</keyword>
<feature type="domain" description="4Fe4S-binding SPASM" evidence="6">
    <location>
        <begin position="154"/>
        <end position="222"/>
    </location>
</feature>
<dbReference type="EMBL" id="JBHPBY010000030">
    <property type="protein sequence ID" value="MFC1849287.1"/>
    <property type="molecule type" value="Genomic_DNA"/>
</dbReference>
<dbReference type="PANTHER" id="PTHR11228:SF7">
    <property type="entry name" value="PQQA PEPTIDE CYCLASE"/>
    <property type="match status" value="1"/>
</dbReference>
<evidence type="ECO:0000256" key="2">
    <source>
        <dbReference type="ARBA" id="ARBA00022723"/>
    </source>
</evidence>
<feature type="domain" description="Radical SAM core" evidence="5">
    <location>
        <begin position="276"/>
        <end position="449"/>
    </location>
</feature>
<sequence length="574" mass="67268">MKWNIFHTKLKLSENQARKTRKLLDNLKYQITELYLMPNERGITPLDFVVELKMENPHMDQALFSRRFLNFLSQENGPVLDETYLEISSQLEASAQAEFLALLQDEQKRIYQFLILESLQQIDTGYDPFNVKLTEKIVQNQKLDFEQRLSPTFCILPWIHLLIDNNGFVKLCCYTKELLKEKDRTPLSINNHPLIEIWNGEKIKKIRRKMLAGEKVAACLSCELETEMGQTSRRAFYNLGWLHYGQEKDKWWHRIQNSKKNNYSVNEGPIYLTLLPGNSCNLKCRMCSSIYSSAISNDVVHHNWDWFDFAEKVTNDEKLKWFESDNVMTKLLEHIPELRMFHLIGGEPLLNTGIKKLINTLAESNVSQNINLELSTNLTIFNNKFFDTLTNFKSVLLMISLDGIGPSFEYIRYPGRWTEVENNLRKLKRYSKLTCRITATIQNYNVLSITDLLQFAESFNLPTTLNILHIPDYLNIRVMPERARLLAAKRLREYAANSTIVQQDIGMASTINNVIVELEHNSEEYYHKYMPKFMSFTNDLDRSRNQSFKVTFPELFNFVVQDGFKWTDEVLHSV</sequence>
<keyword evidence="4" id="KW-0411">Iron-sulfur</keyword>
<protein>
    <submittedName>
        <fullName evidence="7">Twitch domain-containing radical SAM protein</fullName>
    </submittedName>
</protein>
<dbReference type="InterPro" id="IPR007197">
    <property type="entry name" value="rSAM"/>
</dbReference>
<reference evidence="7 8" key="1">
    <citation type="submission" date="2024-09" db="EMBL/GenBank/DDBJ databases">
        <title>Laminarin stimulates single cell rates of sulfate reduction while oxygen inhibits transcriptomic activity in coastal marine sediment.</title>
        <authorList>
            <person name="Lindsay M."/>
            <person name="Orcutt B."/>
            <person name="Emerson D."/>
            <person name="Stepanauskas R."/>
            <person name="D'Angelo T."/>
        </authorList>
    </citation>
    <scope>NUCLEOTIDE SEQUENCE [LARGE SCALE GENOMIC DNA]</scope>
    <source>
        <strain evidence="7">SAG AM-311-K15</strain>
    </source>
</reference>
<comment type="caution">
    <text evidence="7">The sequence shown here is derived from an EMBL/GenBank/DDBJ whole genome shotgun (WGS) entry which is preliminary data.</text>
</comment>
<dbReference type="SUPFAM" id="SSF102114">
    <property type="entry name" value="Radical SAM enzymes"/>
    <property type="match status" value="2"/>
</dbReference>
<evidence type="ECO:0000256" key="1">
    <source>
        <dbReference type="ARBA" id="ARBA00022691"/>
    </source>
</evidence>
<dbReference type="Proteomes" id="UP001594351">
    <property type="component" value="Unassembled WGS sequence"/>
</dbReference>
<dbReference type="CDD" id="cd21109">
    <property type="entry name" value="SPASM"/>
    <property type="match status" value="1"/>
</dbReference>
<dbReference type="InterPro" id="IPR023885">
    <property type="entry name" value="4Fe4S-binding_SPASM_dom"/>
</dbReference>
<keyword evidence="2" id="KW-0479">Metal-binding</keyword>
<accession>A0ABV6YSX9</accession>